<protein>
    <submittedName>
        <fullName evidence="1">Uncharacterized protein</fullName>
    </submittedName>
</protein>
<reference evidence="2" key="1">
    <citation type="journal article" date="2020" name="Nat. Commun.">
        <title>Genome sequence of the cluster root forming white lupin.</title>
        <authorList>
            <person name="Hufnagel B."/>
            <person name="Marques A."/>
            <person name="Soriano A."/>
            <person name="Marques L."/>
            <person name="Divol F."/>
            <person name="Doumas P."/>
            <person name="Sallet E."/>
            <person name="Mancinotti D."/>
            <person name="Carrere S."/>
            <person name="Marande W."/>
            <person name="Arribat S."/>
            <person name="Keller J."/>
            <person name="Huneau C."/>
            <person name="Blein T."/>
            <person name="Aime D."/>
            <person name="Laguerre M."/>
            <person name="Taylor J."/>
            <person name="Schubert V."/>
            <person name="Nelson M."/>
            <person name="Geu-Flores F."/>
            <person name="Crespi M."/>
            <person name="Gallardo-Guerrero K."/>
            <person name="Delaux P.-M."/>
            <person name="Salse J."/>
            <person name="Berges H."/>
            <person name="Guyot R."/>
            <person name="Gouzy J."/>
            <person name="Peret B."/>
        </authorList>
    </citation>
    <scope>NUCLEOTIDE SEQUENCE [LARGE SCALE GENOMIC DNA]</scope>
    <source>
        <strain evidence="2">cv. Amiga</strain>
    </source>
</reference>
<keyword evidence="2" id="KW-1185">Reference proteome</keyword>
<accession>A0A6A4NDQ0</accession>
<dbReference type="AlphaFoldDB" id="A0A6A4NDQ0"/>
<organism evidence="1 2">
    <name type="scientific">Lupinus albus</name>
    <name type="common">White lupine</name>
    <name type="synonym">Lupinus termis</name>
    <dbReference type="NCBI Taxonomy" id="3870"/>
    <lineage>
        <taxon>Eukaryota</taxon>
        <taxon>Viridiplantae</taxon>
        <taxon>Streptophyta</taxon>
        <taxon>Embryophyta</taxon>
        <taxon>Tracheophyta</taxon>
        <taxon>Spermatophyta</taxon>
        <taxon>Magnoliopsida</taxon>
        <taxon>eudicotyledons</taxon>
        <taxon>Gunneridae</taxon>
        <taxon>Pentapetalae</taxon>
        <taxon>rosids</taxon>
        <taxon>fabids</taxon>
        <taxon>Fabales</taxon>
        <taxon>Fabaceae</taxon>
        <taxon>Papilionoideae</taxon>
        <taxon>50 kb inversion clade</taxon>
        <taxon>genistoids sensu lato</taxon>
        <taxon>core genistoids</taxon>
        <taxon>Genisteae</taxon>
        <taxon>Lupinus</taxon>
    </lineage>
</organism>
<evidence type="ECO:0000313" key="2">
    <source>
        <dbReference type="Proteomes" id="UP000447434"/>
    </source>
</evidence>
<name>A0A6A4NDQ0_LUPAL</name>
<dbReference type="Proteomes" id="UP000447434">
    <property type="component" value="Chromosome 23"/>
</dbReference>
<evidence type="ECO:0000313" key="1">
    <source>
        <dbReference type="EMBL" id="KAE9587570.1"/>
    </source>
</evidence>
<sequence>MKPRREAAMTCNPSFSLLVGFNLRWCGSSFFLTLSYSGDGNYGYGEDYCAAGPLQW</sequence>
<dbReference type="EMBL" id="WOCE01000023">
    <property type="protein sequence ID" value="KAE9587570.1"/>
    <property type="molecule type" value="Genomic_DNA"/>
</dbReference>
<comment type="caution">
    <text evidence="1">The sequence shown here is derived from an EMBL/GenBank/DDBJ whole genome shotgun (WGS) entry which is preliminary data.</text>
</comment>
<gene>
    <name evidence="1" type="ORF">Lalb_Chr23g0275261</name>
</gene>
<proteinExistence type="predicted"/>